<dbReference type="HAMAP" id="MF_00060">
    <property type="entry name" value="SurE"/>
    <property type="match status" value="1"/>
</dbReference>
<dbReference type="STRING" id="1581557.BN1208_0446"/>
<comment type="function">
    <text evidence="9">Nucleotidase that shows phosphatase activity on nucleoside 5'-monophosphates.</text>
</comment>
<feature type="domain" description="Survival protein SurE-like phosphatase/nucleotidase" evidence="10">
    <location>
        <begin position="3"/>
        <end position="183"/>
    </location>
</feature>
<keyword evidence="5 9" id="KW-0963">Cytoplasm</keyword>
<keyword evidence="7 9" id="KW-0547">Nucleotide-binding</keyword>
<evidence type="ECO:0000259" key="10">
    <source>
        <dbReference type="Pfam" id="PF01975"/>
    </source>
</evidence>
<dbReference type="GO" id="GO:0004309">
    <property type="term" value="F:exopolyphosphatase activity"/>
    <property type="evidence" value="ECO:0007669"/>
    <property type="project" value="TreeGrafter"/>
</dbReference>
<evidence type="ECO:0000256" key="1">
    <source>
        <dbReference type="ARBA" id="ARBA00000815"/>
    </source>
</evidence>
<dbReference type="EMBL" id="LN827929">
    <property type="protein sequence ID" value="CEZ19339.1"/>
    <property type="molecule type" value="Genomic_DNA"/>
</dbReference>
<keyword evidence="12" id="KW-1185">Reference proteome</keyword>
<gene>
    <name evidence="9 11" type="primary">surE</name>
    <name evidence="11" type="ORF">BN1208_0446</name>
</gene>
<name>A0A0D6EV93_9PROT</name>
<evidence type="ECO:0000256" key="6">
    <source>
        <dbReference type="ARBA" id="ARBA00022723"/>
    </source>
</evidence>
<evidence type="ECO:0000256" key="3">
    <source>
        <dbReference type="ARBA" id="ARBA00004496"/>
    </source>
</evidence>
<evidence type="ECO:0000256" key="7">
    <source>
        <dbReference type="ARBA" id="ARBA00022741"/>
    </source>
</evidence>
<comment type="subcellular location">
    <subcellularLocation>
        <location evidence="3 9">Cytoplasm</location>
    </subcellularLocation>
</comment>
<reference evidence="12" key="1">
    <citation type="submission" date="2014-12" db="EMBL/GenBank/DDBJ databases">
        <authorList>
            <person name="Salcher M.M."/>
        </authorList>
    </citation>
    <scope>NUCLEOTIDE SEQUENCE [LARGE SCALE GENOMIC DNA]</scope>
    <source>
        <strain evidence="12">MMS-10A-171</strain>
    </source>
</reference>
<dbReference type="AlphaFoldDB" id="A0A0D6EV93"/>
<dbReference type="Gene3D" id="3.40.1210.10">
    <property type="entry name" value="Survival protein SurE-like phosphatase/nucleotidase"/>
    <property type="match status" value="1"/>
</dbReference>
<dbReference type="Pfam" id="PF01975">
    <property type="entry name" value="SurE"/>
    <property type="match status" value="1"/>
</dbReference>
<dbReference type="GO" id="GO:0005737">
    <property type="term" value="C:cytoplasm"/>
    <property type="evidence" value="ECO:0007669"/>
    <property type="project" value="UniProtKB-SubCell"/>
</dbReference>
<dbReference type="Proteomes" id="UP000064007">
    <property type="component" value="Chromosome 1"/>
</dbReference>
<dbReference type="GO" id="GO:0008253">
    <property type="term" value="F:5'-nucleotidase activity"/>
    <property type="evidence" value="ECO:0007669"/>
    <property type="project" value="UniProtKB-UniRule"/>
</dbReference>
<protein>
    <recommendedName>
        <fullName evidence="9">5'-nucleotidase SurE</fullName>
        <ecNumber evidence="9">3.1.3.5</ecNumber>
    </recommendedName>
    <alternativeName>
        <fullName evidence="9">Nucleoside 5'-monophosphate phosphohydrolase</fullName>
    </alternativeName>
</protein>
<accession>A0A0D6EV93</accession>
<evidence type="ECO:0000256" key="5">
    <source>
        <dbReference type="ARBA" id="ARBA00022490"/>
    </source>
</evidence>
<dbReference type="NCBIfam" id="TIGR00087">
    <property type="entry name" value="surE"/>
    <property type="match status" value="1"/>
</dbReference>
<evidence type="ECO:0000313" key="12">
    <source>
        <dbReference type="Proteomes" id="UP000064007"/>
    </source>
</evidence>
<comment type="cofactor">
    <cofactor evidence="2">
        <name>Mg(2+)</name>
        <dbReference type="ChEBI" id="CHEBI:18420"/>
    </cofactor>
</comment>
<keyword evidence="6 9" id="KW-0479">Metal-binding</keyword>
<dbReference type="HOGENOM" id="CLU_045192_1_2_4"/>
<dbReference type="PANTHER" id="PTHR30457:SF12">
    <property type="entry name" value="5'_3'-NUCLEOTIDASE SURE"/>
    <property type="match status" value="1"/>
</dbReference>
<dbReference type="OrthoDB" id="9780815at2"/>
<dbReference type="KEGG" id="mbat:BN1208_0446"/>
<dbReference type="GO" id="GO:0000166">
    <property type="term" value="F:nucleotide binding"/>
    <property type="evidence" value="ECO:0007669"/>
    <property type="project" value="UniProtKB-KW"/>
</dbReference>
<dbReference type="PANTHER" id="PTHR30457">
    <property type="entry name" value="5'-NUCLEOTIDASE SURE"/>
    <property type="match status" value="1"/>
</dbReference>
<dbReference type="RefSeq" id="WP_046487477.1">
    <property type="nucleotide sequence ID" value="NZ_LN827929.1"/>
</dbReference>
<comment type="similarity">
    <text evidence="4 9">Belongs to the SurE nucleotidase family.</text>
</comment>
<evidence type="ECO:0000256" key="2">
    <source>
        <dbReference type="ARBA" id="ARBA00001946"/>
    </source>
</evidence>
<dbReference type="FunFam" id="3.40.1210.10:FF:000001">
    <property type="entry name" value="5'/3'-nucleotidase SurE"/>
    <property type="match status" value="1"/>
</dbReference>
<dbReference type="NCBIfam" id="NF001489">
    <property type="entry name" value="PRK00346.1-3"/>
    <property type="match status" value="1"/>
</dbReference>
<evidence type="ECO:0000256" key="4">
    <source>
        <dbReference type="ARBA" id="ARBA00011062"/>
    </source>
</evidence>
<dbReference type="InterPro" id="IPR036523">
    <property type="entry name" value="SurE-like_sf"/>
</dbReference>
<dbReference type="GO" id="GO:0008254">
    <property type="term" value="F:3'-nucleotidase activity"/>
    <property type="evidence" value="ECO:0007669"/>
    <property type="project" value="TreeGrafter"/>
</dbReference>
<evidence type="ECO:0000256" key="9">
    <source>
        <dbReference type="HAMAP-Rule" id="MF_00060"/>
    </source>
</evidence>
<feature type="binding site" evidence="9">
    <location>
        <position position="39"/>
    </location>
    <ligand>
        <name>a divalent metal cation</name>
        <dbReference type="ChEBI" id="CHEBI:60240"/>
    </ligand>
</feature>
<organism evidence="11 12">
    <name type="scientific">Candidatus Methylopumilus planktonicus</name>
    <dbReference type="NCBI Taxonomy" id="1581557"/>
    <lineage>
        <taxon>Bacteria</taxon>
        <taxon>Pseudomonadati</taxon>
        <taxon>Pseudomonadota</taxon>
        <taxon>Betaproteobacteria</taxon>
        <taxon>Nitrosomonadales</taxon>
        <taxon>Methylophilaceae</taxon>
        <taxon>Candidatus Methylopumilus</taxon>
    </lineage>
</organism>
<comment type="catalytic activity">
    <reaction evidence="1 9">
        <text>a ribonucleoside 5'-phosphate + H2O = a ribonucleoside + phosphate</text>
        <dbReference type="Rhea" id="RHEA:12484"/>
        <dbReference type="ChEBI" id="CHEBI:15377"/>
        <dbReference type="ChEBI" id="CHEBI:18254"/>
        <dbReference type="ChEBI" id="CHEBI:43474"/>
        <dbReference type="ChEBI" id="CHEBI:58043"/>
        <dbReference type="EC" id="3.1.3.5"/>
    </reaction>
</comment>
<feature type="binding site" evidence="9">
    <location>
        <position position="8"/>
    </location>
    <ligand>
        <name>a divalent metal cation</name>
        <dbReference type="ChEBI" id="CHEBI:60240"/>
    </ligand>
</feature>
<evidence type="ECO:0000256" key="8">
    <source>
        <dbReference type="ARBA" id="ARBA00022801"/>
    </source>
</evidence>
<sequence length="249" mass="27142">MNILLSNDDGYNAPGIKKLASYLKKIAHVTIVAPDRNRSGASNSLSLDRPLTVTEVEKDYYYINGTPTDCVHLALTGLLDKVPDMVISGINNGANMGDDTIYSGTVAAAMEGFLLDIPSFAISMSQNDATYFETAASITNDLILHYQNNKPKEAMLLNINVPDVPLEKIQGIHITRLGKRHKAEPVNKTQDVDGNTSYWVGAAGLPNDGGEGTDFYSVGRGFVSVSPIHADLTRHNQINDLKTWMNNFK</sequence>
<feature type="binding site" evidence="9">
    <location>
        <position position="91"/>
    </location>
    <ligand>
        <name>a divalent metal cation</name>
        <dbReference type="ChEBI" id="CHEBI:60240"/>
    </ligand>
</feature>
<dbReference type="SUPFAM" id="SSF64167">
    <property type="entry name" value="SurE-like"/>
    <property type="match status" value="1"/>
</dbReference>
<proteinExistence type="inferred from homology"/>
<dbReference type="InterPro" id="IPR030048">
    <property type="entry name" value="SurE"/>
</dbReference>
<comment type="cofactor">
    <cofactor evidence="9">
        <name>a divalent metal cation</name>
        <dbReference type="ChEBI" id="CHEBI:60240"/>
    </cofactor>
    <text evidence="9">Binds 1 divalent metal cation per subunit.</text>
</comment>
<dbReference type="InterPro" id="IPR002828">
    <property type="entry name" value="SurE-like_Pase/nucleotidase"/>
</dbReference>
<keyword evidence="8 9" id="KW-0378">Hydrolase</keyword>
<evidence type="ECO:0000313" key="11">
    <source>
        <dbReference type="EMBL" id="CEZ19339.1"/>
    </source>
</evidence>
<dbReference type="NCBIfam" id="NF001490">
    <property type="entry name" value="PRK00346.1-4"/>
    <property type="match status" value="1"/>
</dbReference>
<feature type="binding site" evidence="9">
    <location>
        <position position="9"/>
    </location>
    <ligand>
        <name>a divalent metal cation</name>
        <dbReference type="ChEBI" id="CHEBI:60240"/>
    </ligand>
</feature>
<dbReference type="EC" id="3.1.3.5" evidence="9"/>
<dbReference type="GO" id="GO:0046872">
    <property type="term" value="F:metal ion binding"/>
    <property type="evidence" value="ECO:0007669"/>
    <property type="project" value="UniProtKB-UniRule"/>
</dbReference>